<dbReference type="InterPro" id="IPR036663">
    <property type="entry name" value="Fumarylacetoacetase_C_sf"/>
</dbReference>
<organism evidence="4 5">
    <name type="scientific">Stylophora pistillata</name>
    <name type="common">Smooth cauliflower coral</name>
    <dbReference type="NCBI Taxonomy" id="50429"/>
    <lineage>
        <taxon>Eukaryota</taxon>
        <taxon>Metazoa</taxon>
        <taxon>Cnidaria</taxon>
        <taxon>Anthozoa</taxon>
        <taxon>Hexacorallia</taxon>
        <taxon>Scleractinia</taxon>
        <taxon>Astrocoeniina</taxon>
        <taxon>Pocilloporidae</taxon>
        <taxon>Stylophora</taxon>
    </lineage>
</organism>
<evidence type="ECO:0000313" key="5">
    <source>
        <dbReference type="Proteomes" id="UP000225706"/>
    </source>
</evidence>
<dbReference type="GO" id="GO:0016787">
    <property type="term" value="F:hydrolase activity"/>
    <property type="evidence" value="ECO:0007669"/>
    <property type="project" value="UniProtKB-KW"/>
</dbReference>
<dbReference type="InterPro" id="IPR051121">
    <property type="entry name" value="FAH"/>
</dbReference>
<dbReference type="OrthoDB" id="411064at2759"/>
<dbReference type="GO" id="GO:0050163">
    <property type="term" value="F:oxaloacetate tautomerase activity"/>
    <property type="evidence" value="ECO:0007669"/>
    <property type="project" value="UniProtKB-ARBA"/>
</dbReference>
<name>A0A2B4S0W2_STYPI</name>
<comment type="caution">
    <text evidence="4">The sequence shown here is derived from an EMBL/GenBank/DDBJ whole genome shotgun (WGS) entry which is preliminary data.</text>
</comment>
<keyword evidence="4" id="KW-0378">Hydrolase</keyword>
<comment type="similarity">
    <text evidence="1">Belongs to the FAH family.</text>
</comment>
<gene>
    <name evidence="4" type="primary">fahd2</name>
    <name evidence="4" type="ORF">AWC38_SpisGene13060</name>
</gene>
<accession>A0A2B4S0W2</accession>
<dbReference type="Gene3D" id="3.90.850.10">
    <property type="entry name" value="Fumarylacetoacetase-like, C-terminal domain"/>
    <property type="match status" value="1"/>
</dbReference>
<dbReference type="SUPFAM" id="SSF56529">
    <property type="entry name" value="FAH"/>
    <property type="match status" value="1"/>
</dbReference>
<keyword evidence="5" id="KW-1185">Reference proteome</keyword>
<dbReference type="InterPro" id="IPR011234">
    <property type="entry name" value="Fumarylacetoacetase-like_C"/>
</dbReference>
<dbReference type="STRING" id="50429.A0A2B4S0W2"/>
<evidence type="ECO:0000256" key="1">
    <source>
        <dbReference type="ARBA" id="ARBA00010211"/>
    </source>
</evidence>
<proteinExistence type="inferred from homology"/>
<dbReference type="AlphaFoldDB" id="A0A2B4S0W2"/>
<dbReference type="GO" id="GO:0006107">
    <property type="term" value="P:oxaloacetate metabolic process"/>
    <property type="evidence" value="ECO:0007669"/>
    <property type="project" value="UniProtKB-ARBA"/>
</dbReference>
<dbReference type="GO" id="GO:0046872">
    <property type="term" value="F:metal ion binding"/>
    <property type="evidence" value="ECO:0007669"/>
    <property type="project" value="UniProtKB-KW"/>
</dbReference>
<evidence type="ECO:0000313" key="4">
    <source>
        <dbReference type="EMBL" id="PFX22430.1"/>
    </source>
</evidence>
<evidence type="ECO:0000259" key="3">
    <source>
        <dbReference type="Pfam" id="PF01557"/>
    </source>
</evidence>
<evidence type="ECO:0000256" key="2">
    <source>
        <dbReference type="ARBA" id="ARBA00022723"/>
    </source>
</evidence>
<feature type="domain" description="Fumarylacetoacetase-like C-terminal" evidence="3">
    <location>
        <begin position="103"/>
        <end position="310"/>
    </location>
</feature>
<sequence>MLRHLLGIRPDFIISSTLSRFKHSMRLVQFVEGGRQRVGVETKDGGDVVDLCAGESSIPSDMKSFLAGGIEMVKKAQRVVDGGQHVLKREDVQLKAPIHNPNKLICVGMNYVDHCLEQNVPLPTEPVIFSKFNNAITDPGAPIIYPEETQELDFEVELAFVIGKTGKKIKENEAMEYVAGYTVVHDVSARDWQLKKNSGQWLIGKTFDSFCPIGPAIVTRESLSDPHKLGIRCRVNGNVMQDSNTENLVFKTEALVSFISRFITLSPGDVVITGTPPGVGCFRKPPVYLKKGDVVECEIDEIGCISNTVQ</sequence>
<reference evidence="5" key="1">
    <citation type="journal article" date="2017" name="bioRxiv">
        <title>Comparative analysis of the genomes of Stylophora pistillata and Acropora digitifera provides evidence for extensive differences between species of corals.</title>
        <authorList>
            <person name="Voolstra C.R."/>
            <person name="Li Y."/>
            <person name="Liew Y.J."/>
            <person name="Baumgarten S."/>
            <person name="Zoccola D."/>
            <person name="Flot J.-F."/>
            <person name="Tambutte S."/>
            <person name="Allemand D."/>
            <person name="Aranda M."/>
        </authorList>
    </citation>
    <scope>NUCLEOTIDE SEQUENCE [LARGE SCALE GENOMIC DNA]</scope>
</reference>
<dbReference type="Pfam" id="PF01557">
    <property type="entry name" value="FAA_hydrolase"/>
    <property type="match status" value="1"/>
</dbReference>
<dbReference type="PANTHER" id="PTHR42796">
    <property type="entry name" value="FUMARYLACETOACETATE HYDROLASE DOMAIN-CONTAINING PROTEIN 2A-RELATED"/>
    <property type="match status" value="1"/>
</dbReference>
<dbReference type="FunFam" id="3.90.850.10:FF:000002">
    <property type="entry name" value="2-hydroxyhepta-2,4-diene-1,7-dioate isomerase"/>
    <property type="match status" value="1"/>
</dbReference>
<dbReference type="PANTHER" id="PTHR42796:SF4">
    <property type="entry name" value="FUMARYLACETOACETATE HYDROLASE DOMAIN-CONTAINING PROTEIN 2A"/>
    <property type="match status" value="1"/>
</dbReference>
<dbReference type="EMBL" id="LSMT01000240">
    <property type="protein sequence ID" value="PFX22430.1"/>
    <property type="molecule type" value="Genomic_DNA"/>
</dbReference>
<keyword evidence="2" id="KW-0479">Metal-binding</keyword>
<dbReference type="Proteomes" id="UP000225706">
    <property type="component" value="Unassembled WGS sequence"/>
</dbReference>
<protein>
    <submittedName>
        <fullName evidence="4">Fumarylacetoacetate hydrolase domain-containing protein 2</fullName>
    </submittedName>
</protein>